<evidence type="ECO:0000256" key="5">
    <source>
        <dbReference type="ARBA" id="ARBA00022801"/>
    </source>
</evidence>
<comment type="similarity">
    <text evidence="1 9">Belongs to the metallo-dependent hydrolases superfamily. NagA family.</text>
</comment>
<evidence type="ECO:0000256" key="7">
    <source>
        <dbReference type="ARBA" id="ARBA00047647"/>
    </source>
</evidence>
<dbReference type="GO" id="GO:0006046">
    <property type="term" value="P:N-acetylglucosamine catabolic process"/>
    <property type="evidence" value="ECO:0007669"/>
    <property type="project" value="TreeGrafter"/>
</dbReference>
<dbReference type="Gene3D" id="3.20.20.140">
    <property type="entry name" value="Metal-dependent hydrolases"/>
    <property type="match status" value="1"/>
</dbReference>
<feature type="binding site" evidence="12">
    <location>
        <position position="189"/>
    </location>
    <ligand>
        <name>Zn(2+)</name>
        <dbReference type="ChEBI" id="CHEBI:29105"/>
    </ligand>
</feature>
<feature type="binding site" evidence="11">
    <location>
        <begin position="213"/>
        <end position="214"/>
    </location>
    <ligand>
        <name>substrate</name>
    </ligand>
</feature>
<dbReference type="PIRSF" id="PIRSF038994">
    <property type="entry name" value="NagA"/>
    <property type="match status" value="1"/>
</dbReference>
<dbReference type="Gene3D" id="2.30.40.10">
    <property type="entry name" value="Urease, subunit C, domain 1"/>
    <property type="match status" value="1"/>
</dbReference>
<dbReference type="OrthoDB" id="9776488at2"/>
<dbReference type="InterPro" id="IPR006680">
    <property type="entry name" value="Amidohydro-rel"/>
</dbReference>
<dbReference type="SUPFAM" id="SSF51338">
    <property type="entry name" value="Composite domain of metallo-dependent hydrolases"/>
    <property type="match status" value="1"/>
</dbReference>
<dbReference type="RefSeq" id="WP_132015011.1">
    <property type="nucleotide sequence ID" value="NZ_SLUN01000017.1"/>
</dbReference>
<dbReference type="FunFam" id="3.20.20.140:FF:000004">
    <property type="entry name" value="N-acetylglucosamine-6-phosphate deacetylase"/>
    <property type="match status" value="1"/>
</dbReference>
<feature type="binding site" evidence="11">
    <location>
        <position position="244"/>
    </location>
    <ligand>
        <name>substrate</name>
    </ligand>
</feature>
<comment type="caution">
    <text evidence="14">The sequence shown here is derived from an EMBL/GenBank/DDBJ whole genome shotgun (WGS) entry which is preliminary data.</text>
</comment>
<dbReference type="InterPro" id="IPR032466">
    <property type="entry name" value="Metal_Hydrolase"/>
</dbReference>
<evidence type="ECO:0000256" key="3">
    <source>
        <dbReference type="ARBA" id="ARBA00018029"/>
    </source>
</evidence>
<evidence type="ECO:0000313" key="14">
    <source>
        <dbReference type="EMBL" id="TCL65338.1"/>
    </source>
</evidence>
<dbReference type="PANTHER" id="PTHR11113">
    <property type="entry name" value="N-ACETYLGLUCOSAMINE-6-PHOSPHATE DEACETYLASE"/>
    <property type="match status" value="1"/>
</dbReference>
<feature type="binding site" evidence="11">
    <location>
        <position position="138"/>
    </location>
    <ligand>
        <name>substrate</name>
    </ligand>
</feature>
<dbReference type="EC" id="3.5.1.25" evidence="2"/>
<organism evidence="14 15">
    <name type="scientific">Hydrogenispora ethanolica</name>
    <dbReference type="NCBI Taxonomy" id="1082276"/>
    <lineage>
        <taxon>Bacteria</taxon>
        <taxon>Bacillati</taxon>
        <taxon>Bacillota</taxon>
        <taxon>Hydrogenispora</taxon>
    </lineage>
</organism>
<dbReference type="SUPFAM" id="SSF51556">
    <property type="entry name" value="Metallo-dependent hydrolases"/>
    <property type="match status" value="1"/>
</dbReference>
<evidence type="ECO:0000259" key="13">
    <source>
        <dbReference type="Pfam" id="PF01979"/>
    </source>
</evidence>
<evidence type="ECO:0000313" key="15">
    <source>
        <dbReference type="Proteomes" id="UP000295008"/>
    </source>
</evidence>
<keyword evidence="6 9" id="KW-0119">Carbohydrate metabolism</keyword>
<evidence type="ECO:0000256" key="8">
    <source>
        <dbReference type="ARBA" id="ARBA00060590"/>
    </source>
</evidence>
<dbReference type="Proteomes" id="UP000295008">
    <property type="component" value="Unassembled WGS sequence"/>
</dbReference>
<protein>
    <recommendedName>
        <fullName evidence="3">N-acetylglucosamine-6-phosphate deacetylase</fullName>
        <ecNumber evidence="2">3.5.1.25</ecNumber>
    </recommendedName>
</protein>
<dbReference type="Pfam" id="PF01979">
    <property type="entry name" value="Amidohydro_1"/>
    <property type="match status" value="1"/>
</dbReference>
<sequence>MQAFKNIRLVTESGVLEDRAVVFDDRIVEIGAGADLAPGIERLDGDGMYLAPGLIDLHIHGCAGYDTMDEDPRALGEIAKALVRTGVTAFLATTMTMEFQRIMGALERIRNYRPEPGGARILGCHLEGPFISRAYKGAQDETYILNPDFSLIEPYSDIIRMIAVAPEQQGSIDFIGSCCRKGIRVAIGHSDATLAEAAAAIVAGAAQITHTFNAMSPLHHREPGVVGAALLYDVTCELIADNIHVHPEMQRLLLKNKGLDRVVLITDAMRACLLQDGQYDLGGQAVQVHDGQARLGDGTLAGSVLTLDRAVRNFAQNTGLPPEKALRLATVNPANCLGFGQKGRIAVGKDADFVLLDEELNVIRTYVAGQLVYQAM</sequence>
<evidence type="ECO:0000256" key="10">
    <source>
        <dbReference type="PIRSR" id="PIRSR038994-1"/>
    </source>
</evidence>
<evidence type="ECO:0000256" key="9">
    <source>
        <dbReference type="PIRNR" id="PIRNR038994"/>
    </source>
</evidence>
<dbReference type="EMBL" id="SLUN01000017">
    <property type="protein sequence ID" value="TCL65338.1"/>
    <property type="molecule type" value="Genomic_DNA"/>
</dbReference>
<evidence type="ECO:0000256" key="1">
    <source>
        <dbReference type="ARBA" id="ARBA00010716"/>
    </source>
</evidence>
<comment type="cofactor">
    <cofactor evidence="12">
        <name>a divalent metal cation</name>
        <dbReference type="ChEBI" id="CHEBI:60240"/>
    </cofactor>
    <text evidence="12">Binds 1 divalent metal cation per subunit.</text>
</comment>
<evidence type="ECO:0000256" key="4">
    <source>
        <dbReference type="ARBA" id="ARBA00022723"/>
    </source>
</evidence>
<accession>A0A4R1RH05</accession>
<feature type="binding site" evidence="11">
    <location>
        <position position="221"/>
    </location>
    <ligand>
        <name>substrate</name>
    </ligand>
</feature>
<name>A0A4R1RH05_HYDET</name>
<proteinExistence type="inferred from homology"/>
<reference evidence="14 15" key="1">
    <citation type="submission" date="2019-03" db="EMBL/GenBank/DDBJ databases">
        <title>Genomic Encyclopedia of Type Strains, Phase IV (KMG-IV): sequencing the most valuable type-strain genomes for metagenomic binning, comparative biology and taxonomic classification.</title>
        <authorList>
            <person name="Goeker M."/>
        </authorList>
    </citation>
    <scope>NUCLEOTIDE SEQUENCE [LARGE SCALE GENOMIC DNA]</scope>
    <source>
        <strain evidence="14 15">LX-B</strain>
    </source>
</reference>
<evidence type="ECO:0000256" key="2">
    <source>
        <dbReference type="ARBA" id="ARBA00011899"/>
    </source>
</evidence>
<dbReference type="AlphaFoldDB" id="A0A4R1RH05"/>
<dbReference type="InterPro" id="IPR011059">
    <property type="entry name" value="Metal-dep_hydrolase_composite"/>
</dbReference>
<dbReference type="InterPro" id="IPR003764">
    <property type="entry name" value="GlcNAc_6-P_deAcase"/>
</dbReference>
<comment type="catalytic activity">
    <reaction evidence="7">
        <text>N-acetyl-D-glucosamine 6-phosphate + H2O = D-glucosamine 6-phosphate + acetate</text>
        <dbReference type="Rhea" id="RHEA:22936"/>
        <dbReference type="ChEBI" id="CHEBI:15377"/>
        <dbReference type="ChEBI" id="CHEBI:30089"/>
        <dbReference type="ChEBI" id="CHEBI:57513"/>
        <dbReference type="ChEBI" id="CHEBI:58725"/>
        <dbReference type="EC" id="3.5.1.25"/>
    </reaction>
</comment>
<evidence type="ECO:0000256" key="11">
    <source>
        <dbReference type="PIRSR" id="PIRSR038994-2"/>
    </source>
</evidence>
<keyword evidence="15" id="KW-1185">Reference proteome</keyword>
<feature type="binding site" evidence="11">
    <location>
        <begin position="300"/>
        <end position="302"/>
    </location>
    <ligand>
        <name>substrate</name>
    </ligand>
</feature>
<evidence type="ECO:0000256" key="6">
    <source>
        <dbReference type="ARBA" id="ARBA00023277"/>
    </source>
</evidence>
<dbReference type="NCBIfam" id="TIGR00221">
    <property type="entry name" value="nagA"/>
    <property type="match status" value="1"/>
</dbReference>
<feature type="active site" description="Proton donor/acceptor" evidence="10">
    <location>
        <position position="267"/>
    </location>
</feature>
<feature type="binding site" evidence="12">
    <location>
        <position position="127"/>
    </location>
    <ligand>
        <name>Zn(2+)</name>
        <dbReference type="ChEBI" id="CHEBI:29105"/>
    </ligand>
</feature>
<dbReference type="PANTHER" id="PTHR11113:SF14">
    <property type="entry name" value="N-ACETYLGLUCOSAMINE-6-PHOSPHATE DEACETYLASE"/>
    <property type="match status" value="1"/>
</dbReference>
<dbReference type="GO" id="GO:0008448">
    <property type="term" value="F:N-acetylglucosamine-6-phosphate deacetylase activity"/>
    <property type="evidence" value="ECO:0007669"/>
    <property type="project" value="UniProtKB-EC"/>
</dbReference>
<evidence type="ECO:0000256" key="12">
    <source>
        <dbReference type="PIRSR" id="PIRSR038994-3"/>
    </source>
</evidence>
<keyword evidence="4 12" id="KW-0479">Metal-binding</keyword>
<feature type="binding site" evidence="12">
    <location>
        <position position="210"/>
    </location>
    <ligand>
        <name>Zn(2+)</name>
        <dbReference type="ChEBI" id="CHEBI:29105"/>
    </ligand>
</feature>
<feature type="domain" description="Amidohydrolase-related" evidence="13">
    <location>
        <begin position="49"/>
        <end position="372"/>
    </location>
</feature>
<comment type="pathway">
    <text evidence="8">Amino-sugar metabolism; N-acetylneuraminate degradation; D-fructose 6-phosphate from N-acetylneuraminate: step 4/5.</text>
</comment>
<dbReference type="GO" id="GO:0046872">
    <property type="term" value="F:metal ion binding"/>
    <property type="evidence" value="ECO:0007669"/>
    <property type="project" value="UniProtKB-KW"/>
</dbReference>
<keyword evidence="5 9" id="KW-0378">Hydrolase</keyword>
<gene>
    <name evidence="14" type="ORF">EDC14_101786</name>
</gene>
<dbReference type="CDD" id="cd00854">
    <property type="entry name" value="NagA"/>
    <property type="match status" value="1"/>
</dbReference>